<organism evidence="1 2">
    <name type="scientific">Nitrosospira briensis</name>
    <dbReference type="NCBI Taxonomy" id="35799"/>
    <lineage>
        <taxon>Bacteria</taxon>
        <taxon>Pseudomonadati</taxon>
        <taxon>Pseudomonadota</taxon>
        <taxon>Betaproteobacteria</taxon>
        <taxon>Nitrosomonadales</taxon>
        <taxon>Nitrosomonadaceae</taxon>
        <taxon>Nitrosospira</taxon>
    </lineage>
</organism>
<sequence>MKKRFTEEHFDLYPLFRDILYGEYSNLSPASRLQKLMDTAEGADWVLSGKLNDQLL</sequence>
<accession>A0A1I5DRI4</accession>
<protein>
    <submittedName>
        <fullName evidence="1">Uncharacterized protein</fullName>
    </submittedName>
</protein>
<dbReference type="EMBL" id="FOVJ01000006">
    <property type="protein sequence ID" value="SFO01797.1"/>
    <property type="molecule type" value="Genomic_DNA"/>
</dbReference>
<reference evidence="2" key="1">
    <citation type="submission" date="2016-10" db="EMBL/GenBank/DDBJ databases">
        <authorList>
            <person name="Varghese N."/>
        </authorList>
    </citation>
    <scope>NUCLEOTIDE SEQUENCE [LARGE SCALE GENOMIC DNA]</scope>
    <source>
        <strain evidence="2">Nsp8</strain>
    </source>
</reference>
<gene>
    <name evidence="1" type="ORF">SAMN05216386_2370</name>
</gene>
<evidence type="ECO:0000313" key="1">
    <source>
        <dbReference type="EMBL" id="SFO01797.1"/>
    </source>
</evidence>
<evidence type="ECO:0000313" key="2">
    <source>
        <dbReference type="Proteomes" id="UP000183107"/>
    </source>
</evidence>
<proteinExistence type="predicted"/>
<keyword evidence="2" id="KW-1185">Reference proteome</keyword>
<dbReference type="RefSeq" id="WP_177186972.1">
    <property type="nucleotide sequence ID" value="NZ_FOVJ01000006.1"/>
</dbReference>
<name>A0A1I5DRI4_9PROT</name>
<dbReference type="AlphaFoldDB" id="A0A1I5DRI4"/>
<dbReference type="Proteomes" id="UP000183107">
    <property type="component" value="Unassembled WGS sequence"/>
</dbReference>